<feature type="transmembrane region" description="Helical" evidence="23">
    <location>
        <begin position="126"/>
        <end position="146"/>
    </location>
</feature>
<dbReference type="Pfam" id="PF00512">
    <property type="entry name" value="HisKA"/>
    <property type="match status" value="1"/>
</dbReference>
<feature type="domain" description="HAMP" evidence="25">
    <location>
        <begin position="150"/>
        <end position="202"/>
    </location>
</feature>
<keyword evidence="20" id="KW-0464">Manganese</keyword>
<evidence type="ECO:0000313" key="27">
    <source>
        <dbReference type="Proteomes" id="UP000516428"/>
    </source>
</evidence>
<sequence length="426" mass="45890">MRRRLINSTLAVVLVVIAVFGVSLVIVETRTITNSARERVESEAVRLASIVDSRLLSDEKVTVGILKDQVAIEERYAVIEMPGHPPLELGEKPEGDVIAYTAPGEQGEKVTVEEPRSAVTQEVGRTLLIIAGVALLAVVAAVLLAVRQANRLTSPLTDLASTAERLGSGDPRPRHKRYGVPELDRVADVLDGSAERIARMLTAERRLAADASHQLRTPLTALSMRLEEITMTDDLDEVKEEATIALAQVERLTDVVERLLTNSRDPRTGSAVSFDLDEVIKQQLEEWRPAYRSAGRAIVSSGKRHLTAVGTPGAVAQVLAALIENSLMHGGGTVALRTRVTGNQAVIEVTDEGPGVPSELGSRIFERTISGRNSTGIGLAVARDLAEADGGRLEMLQASPPVFGLFLSRTPMRKNQDGDEAGHTIR</sequence>
<dbReference type="EMBL" id="CP061281">
    <property type="protein sequence ID" value="QNS05833.1"/>
    <property type="molecule type" value="Genomic_DNA"/>
</dbReference>
<evidence type="ECO:0000256" key="15">
    <source>
        <dbReference type="ARBA" id="ARBA00022912"/>
    </source>
</evidence>
<comment type="cofactor">
    <cofactor evidence="2">
        <name>Mn(2+)</name>
        <dbReference type="ChEBI" id="CHEBI:29035"/>
    </cofactor>
</comment>
<dbReference type="InterPro" id="IPR003660">
    <property type="entry name" value="HAMP_dom"/>
</dbReference>
<dbReference type="SMART" id="SM00387">
    <property type="entry name" value="HATPase_c"/>
    <property type="match status" value="1"/>
</dbReference>
<comment type="catalytic activity">
    <reaction evidence="1">
        <text>ATP + protein L-histidine = ADP + protein N-phospho-L-histidine.</text>
        <dbReference type="EC" id="2.7.13.3"/>
    </reaction>
</comment>
<dbReference type="InterPro" id="IPR036097">
    <property type="entry name" value="HisK_dim/P_sf"/>
</dbReference>
<keyword evidence="6" id="KW-1003">Cell membrane</keyword>
<evidence type="ECO:0000256" key="8">
    <source>
        <dbReference type="ARBA" id="ARBA00022679"/>
    </source>
</evidence>
<dbReference type="PROSITE" id="PS50109">
    <property type="entry name" value="HIS_KIN"/>
    <property type="match status" value="1"/>
</dbReference>
<evidence type="ECO:0000256" key="5">
    <source>
        <dbReference type="ARBA" id="ARBA00012438"/>
    </source>
</evidence>
<keyword evidence="13" id="KW-0067">ATP-binding</keyword>
<evidence type="ECO:0000256" key="6">
    <source>
        <dbReference type="ARBA" id="ARBA00022475"/>
    </source>
</evidence>
<keyword evidence="9 23" id="KW-0812">Transmembrane</keyword>
<dbReference type="InterPro" id="IPR036890">
    <property type="entry name" value="HATPase_C_sf"/>
</dbReference>
<dbReference type="SMART" id="SM00388">
    <property type="entry name" value="HisKA"/>
    <property type="match status" value="1"/>
</dbReference>
<organism evidence="26 27">
    <name type="scientific">Streptomyces xanthii</name>
    <dbReference type="NCBI Taxonomy" id="2768069"/>
    <lineage>
        <taxon>Bacteria</taxon>
        <taxon>Bacillati</taxon>
        <taxon>Actinomycetota</taxon>
        <taxon>Actinomycetes</taxon>
        <taxon>Kitasatosporales</taxon>
        <taxon>Streptomycetaceae</taxon>
        <taxon>Streptomyces</taxon>
    </lineage>
</organism>
<dbReference type="CDD" id="cd00082">
    <property type="entry name" value="HisKA"/>
    <property type="match status" value="1"/>
</dbReference>
<evidence type="ECO:0000256" key="12">
    <source>
        <dbReference type="ARBA" id="ARBA00022801"/>
    </source>
</evidence>
<evidence type="ECO:0000256" key="16">
    <source>
        <dbReference type="ARBA" id="ARBA00022989"/>
    </source>
</evidence>
<keyword evidence="17" id="KW-0902">Two-component regulatory system</keyword>
<name>A0A7H1BAS8_9ACTN</name>
<evidence type="ECO:0000256" key="21">
    <source>
        <dbReference type="ARBA" id="ARBA00040454"/>
    </source>
</evidence>
<feature type="transmembrane region" description="Helical" evidence="23">
    <location>
        <begin position="6"/>
        <end position="27"/>
    </location>
</feature>
<reference evidence="26 27" key="1">
    <citation type="submission" date="2020-09" db="EMBL/GenBank/DDBJ databases">
        <title>A novel species.</title>
        <authorList>
            <person name="Gao J."/>
        </authorList>
    </citation>
    <scope>NUCLEOTIDE SEQUENCE [LARGE SCALE GENOMIC DNA]</scope>
    <source>
        <strain evidence="26 27">CRXT-Y-14</strain>
    </source>
</reference>
<dbReference type="PRINTS" id="PR00344">
    <property type="entry name" value="BCTRLSENSOR"/>
</dbReference>
<dbReference type="InterPro" id="IPR040868">
    <property type="entry name" value="DraK_HK_N"/>
</dbReference>
<dbReference type="SUPFAM" id="SSF47384">
    <property type="entry name" value="Homodimeric domain of signal transducing histidine kinase"/>
    <property type="match status" value="1"/>
</dbReference>
<dbReference type="GO" id="GO:0005886">
    <property type="term" value="C:plasma membrane"/>
    <property type="evidence" value="ECO:0007669"/>
    <property type="project" value="UniProtKB-SubCell"/>
</dbReference>
<dbReference type="CDD" id="cd00075">
    <property type="entry name" value="HATPase"/>
    <property type="match status" value="1"/>
</dbReference>
<dbReference type="PANTHER" id="PTHR44936:SF9">
    <property type="entry name" value="SENSOR PROTEIN CREC"/>
    <property type="match status" value="1"/>
</dbReference>
<evidence type="ECO:0000259" key="24">
    <source>
        <dbReference type="PROSITE" id="PS50109"/>
    </source>
</evidence>
<dbReference type="Gene3D" id="6.10.340.10">
    <property type="match status" value="1"/>
</dbReference>
<evidence type="ECO:0000256" key="14">
    <source>
        <dbReference type="ARBA" id="ARBA00022842"/>
    </source>
</evidence>
<evidence type="ECO:0000256" key="11">
    <source>
        <dbReference type="ARBA" id="ARBA00022777"/>
    </source>
</evidence>
<dbReference type="KEGG" id="sxn:IAG42_21085"/>
<dbReference type="Proteomes" id="UP000516428">
    <property type="component" value="Chromosome"/>
</dbReference>
<keyword evidence="11 26" id="KW-0418">Kinase</keyword>
<evidence type="ECO:0000256" key="10">
    <source>
        <dbReference type="ARBA" id="ARBA00022741"/>
    </source>
</evidence>
<gene>
    <name evidence="26" type="ORF">IAG42_21085</name>
</gene>
<dbReference type="Pfam" id="PF18092">
    <property type="entry name" value="DraK_HK_N"/>
    <property type="match status" value="1"/>
</dbReference>
<evidence type="ECO:0000256" key="4">
    <source>
        <dbReference type="ARBA" id="ARBA00004651"/>
    </source>
</evidence>
<keyword evidence="8" id="KW-0808">Transferase</keyword>
<dbReference type="PROSITE" id="PS50885">
    <property type="entry name" value="HAMP"/>
    <property type="match status" value="1"/>
</dbReference>
<comment type="subcellular location">
    <subcellularLocation>
        <location evidence="4">Cell membrane</location>
        <topology evidence="4">Multi-pass membrane protein</topology>
    </subcellularLocation>
</comment>
<proteinExistence type="predicted"/>
<protein>
    <recommendedName>
        <fullName evidence="21">Signal transduction histidine-protein kinase/phosphatase MprB</fullName>
        <ecNumber evidence="5">2.7.13.3</ecNumber>
    </recommendedName>
    <alternativeName>
        <fullName evidence="22">Mycobacterial persistence regulator B</fullName>
    </alternativeName>
</protein>
<keyword evidence="15" id="KW-0904">Protein phosphatase</keyword>
<evidence type="ECO:0000256" key="23">
    <source>
        <dbReference type="SAM" id="Phobius"/>
    </source>
</evidence>
<dbReference type="Gene3D" id="3.30.565.10">
    <property type="entry name" value="Histidine kinase-like ATPase, C-terminal domain"/>
    <property type="match status" value="1"/>
</dbReference>
<accession>A0A7H1BAS8</accession>
<comment type="cofactor">
    <cofactor evidence="3">
        <name>Mg(2+)</name>
        <dbReference type="ChEBI" id="CHEBI:18420"/>
    </cofactor>
</comment>
<evidence type="ECO:0000256" key="7">
    <source>
        <dbReference type="ARBA" id="ARBA00022553"/>
    </source>
</evidence>
<feature type="domain" description="Histidine kinase" evidence="24">
    <location>
        <begin position="210"/>
        <end position="411"/>
    </location>
</feature>
<keyword evidence="23" id="KW-0472">Membrane</keyword>
<dbReference type="InterPro" id="IPR003661">
    <property type="entry name" value="HisK_dim/P_dom"/>
</dbReference>
<dbReference type="EC" id="2.7.13.3" evidence="5"/>
<dbReference type="InterPro" id="IPR003594">
    <property type="entry name" value="HATPase_dom"/>
</dbReference>
<dbReference type="InterPro" id="IPR004358">
    <property type="entry name" value="Sig_transdc_His_kin-like_C"/>
</dbReference>
<evidence type="ECO:0000256" key="18">
    <source>
        <dbReference type="ARBA" id="ARBA00023016"/>
    </source>
</evidence>
<keyword evidence="12" id="KW-0378">Hydrolase</keyword>
<evidence type="ECO:0000256" key="1">
    <source>
        <dbReference type="ARBA" id="ARBA00000085"/>
    </source>
</evidence>
<keyword evidence="7" id="KW-0597">Phosphoprotein</keyword>
<evidence type="ECO:0000256" key="9">
    <source>
        <dbReference type="ARBA" id="ARBA00022692"/>
    </source>
</evidence>
<dbReference type="InterPro" id="IPR005467">
    <property type="entry name" value="His_kinase_dom"/>
</dbReference>
<dbReference type="Pfam" id="PF02518">
    <property type="entry name" value="HATPase_c"/>
    <property type="match status" value="1"/>
</dbReference>
<evidence type="ECO:0000256" key="2">
    <source>
        <dbReference type="ARBA" id="ARBA00001936"/>
    </source>
</evidence>
<evidence type="ECO:0000259" key="25">
    <source>
        <dbReference type="PROSITE" id="PS50885"/>
    </source>
</evidence>
<evidence type="ECO:0000256" key="20">
    <source>
        <dbReference type="ARBA" id="ARBA00023211"/>
    </source>
</evidence>
<evidence type="ECO:0000256" key="3">
    <source>
        <dbReference type="ARBA" id="ARBA00001946"/>
    </source>
</evidence>
<dbReference type="PANTHER" id="PTHR44936">
    <property type="entry name" value="SENSOR PROTEIN CREC"/>
    <property type="match status" value="1"/>
</dbReference>
<keyword evidence="27" id="KW-1185">Reference proteome</keyword>
<evidence type="ECO:0000256" key="17">
    <source>
        <dbReference type="ARBA" id="ARBA00023012"/>
    </source>
</evidence>
<dbReference type="GO" id="GO:0005524">
    <property type="term" value="F:ATP binding"/>
    <property type="evidence" value="ECO:0007669"/>
    <property type="project" value="UniProtKB-KW"/>
</dbReference>
<dbReference type="GO" id="GO:0000155">
    <property type="term" value="F:phosphorelay sensor kinase activity"/>
    <property type="evidence" value="ECO:0007669"/>
    <property type="project" value="InterPro"/>
</dbReference>
<dbReference type="SUPFAM" id="SSF55874">
    <property type="entry name" value="ATPase domain of HSP90 chaperone/DNA topoisomerase II/histidine kinase"/>
    <property type="match status" value="1"/>
</dbReference>
<keyword evidence="10" id="KW-0547">Nucleotide-binding</keyword>
<evidence type="ECO:0000256" key="19">
    <source>
        <dbReference type="ARBA" id="ARBA00023026"/>
    </source>
</evidence>
<keyword evidence="16 23" id="KW-1133">Transmembrane helix</keyword>
<dbReference type="Gene3D" id="3.30.450.250">
    <property type="match status" value="1"/>
</dbReference>
<dbReference type="RefSeq" id="WP_188338523.1">
    <property type="nucleotide sequence ID" value="NZ_CP061281.1"/>
</dbReference>
<dbReference type="AlphaFoldDB" id="A0A7H1BAS8"/>
<dbReference type="InterPro" id="IPR050980">
    <property type="entry name" value="2C_sensor_his_kinase"/>
</dbReference>
<evidence type="ECO:0000256" key="13">
    <source>
        <dbReference type="ARBA" id="ARBA00022840"/>
    </source>
</evidence>
<evidence type="ECO:0000313" key="26">
    <source>
        <dbReference type="EMBL" id="QNS05833.1"/>
    </source>
</evidence>
<dbReference type="Gene3D" id="1.10.287.130">
    <property type="match status" value="1"/>
</dbReference>
<dbReference type="GO" id="GO:0004721">
    <property type="term" value="F:phosphoprotein phosphatase activity"/>
    <property type="evidence" value="ECO:0007669"/>
    <property type="project" value="UniProtKB-KW"/>
</dbReference>
<evidence type="ECO:0000256" key="22">
    <source>
        <dbReference type="ARBA" id="ARBA00041776"/>
    </source>
</evidence>
<keyword evidence="14" id="KW-0460">Magnesium</keyword>
<keyword evidence="18" id="KW-0346">Stress response</keyword>
<keyword evidence="19" id="KW-0843">Virulence</keyword>